<evidence type="ECO:0000313" key="3">
    <source>
        <dbReference type="Proteomes" id="UP000596660"/>
    </source>
</evidence>
<evidence type="ECO:0000256" key="1">
    <source>
        <dbReference type="SAM" id="Phobius"/>
    </source>
</evidence>
<feature type="transmembrane region" description="Helical" evidence="1">
    <location>
        <begin position="6"/>
        <end position="27"/>
    </location>
</feature>
<dbReference type="Proteomes" id="UP000596660">
    <property type="component" value="Unplaced"/>
</dbReference>
<dbReference type="PANTHER" id="PTHR47723">
    <property type="entry name" value="OS05G0353850 PROTEIN"/>
    <property type="match status" value="1"/>
</dbReference>
<keyword evidence="1" id="KW-0812">Transmembrane</keyword>
<proteinExistence type="predicted"/>
<reference evidence="2" key="1">
    <citation type="journal article" date="2017" name="Nature">
        <title>The genome of Chenopodium quinoa.</title>
        <authorList>
            <person name="Jarvis D.E."/>
            <person name="Ho Y.S."/>
            <person name="Lightfoot D.J."/>
            <person name="Schmoeckel S.M."/>
            <person name="Li B."/>
            <person name="Borm T.J.A."/>
            <person name="Ohyanagi H."/>
            <person name="Mineta K."/>
            <person name="Michell C.T."/>
            <person name="Saber N."/>
            <person name="Kharbatia N.M."/>
            <person name="Rupper R.R."/>
            <person name="Sharp A.R."/>
            <person name="Dally N."/>
            <person name="Boughton B.A."/>
            <person name="Woo Y.H."/>
            <person name="Gao G."/>
            <person name="Schijlen E.G.W.M."/>
            <person name="Guo X."/>
            <person name="Momin A.A."/>
            <person name="Negrao S."/>
            <person name="Al-Babili S."/>
            <person name="Gehring C."/>
            <person name="Roessner U."/>
            <person name="Jung C."/>
            <person name="Murphy K."/>
            <person name="Arold S.T."/>
            <person name="Gojobori T."/>
            <person name="van der Linden C.G."/>
            <person name="van Loo E.N."/>
            <person name="Jellen E.N."/>
            <person name="Maughan P.J."/>
            <person name="Tester M."/>
        </authorList>
    </citation>
    <scope>NUCLEOTIDE SEQUENCE [LARGE SCALE GENOMIC DNA]</scope>
    <source>
        <strain evidence="2">cv. PI 614886</strain>
    </source>
</reference>
<sequence>MVKNIGMAGAAVAGLGMLAWGVLKLMFGKSLFNQQEHKNKAKSSWGYVVDFAHASSAGCAAGLLAAARLVACSSLQCSVQLAAPPAPLLASIIQRLPPPPSKFAHASSAGCAAGLLAAARLVACSSLQCSVQLAAPPAPLLASIIQRLPPPPSKFAHASSAGCAAGLLAAARLVACSSLQCSVQLAAPPAPLLASIIQRLPPPPSKNIVTIDREANQVADKLASWGCNRLQEGGRKVYTTSADLPPQVAELIRHEKSSFSSIREEDDREGNRLARNVIKLGAAVVGAVAWVLCIEENKGAYNLDHLFPNEYNVAIAEAIAWRNGLELAKTQKVKLDRIYGDNEEIINRVLDPESRPSGFSFLNEIIDEIKKALCEQSIDPRSQVQRIGKTANKTTNELAFSGSELGFRVEKSYDKEEDLPFKVAQSFQQDKRIWRKV</sequence>
<dbReference type="Gramene" id="AUR62007881-RA">
    <property type="protein sequence ID" value="AUR62007881-RA:cds"/>
    <property type="gene ID" value="AUR62007881"/>
</dbReference>
<keyword evidence="1" id="KW-1133">Transmembrane helix</keyword>
<evidence type="ECO:0000313" key="2">
    <source>
        <dbReference type="EnsemblPlants" id="AUR62007881-RA:cds"/>
    </source>
</evidence>
<organism evidence="2 3">
    <name type="scientific">Chenopodium quinoa</name>
    <name type="common">Quinoa</name>
    <dbReference type="NCBI Taxonomy" id="63459"/>
    <lineage>
        <taxon>Eukaryota</taxon>
        <taxon>Viridiplantae</taxon>
        <taxon>Streptophyta</taxon>
        <taxon>Embryophyta</taxon>
        <taxon>Tracheophyta</taxon>
        <taxon>Spermatophyta</taxon>
        <taxon>Magnoliopsida</taxon>
        <taxon>eudicotyledons</taxon>
        <taxon>Gunneridae</taxon>
        <taxon>Pentapetalae</taxon>
        <taxon>Caryophyllales</taxon>
        <taxon>Chenopodiaceae</taxon>
        <taxon>Chenopodioideae</taxon>
        <taxon>Atripliceae</taxon>
        <taxon>Chenopodium</taxon>
    </lineage>
</organism>
<protein>
    <submittedName>
        <fullName evidence="2">Uncharacterized protein</fullName>
    </submittedName>
</protein>
<keyword evidence="1" id="KW-0472">Membrane</keyword>
<dbReference type="AlphaFoldDB" id="A0A803L7P2"/>
<name>A0A803L7P2_CHEQI</name>
<keyword evidence="3" id="KW-1185">Reference proteome</keyword>
<reference evidence="2" key="2">
    <citation type="submission" date="2021-03" db="UniProtKB">
        <authorList>
            <consortium name="EnsemblPlants"/>
        </authorList>
    </citation>
    <scope>IDENTIFICATION</scope>
</reference>
<dbReference type="PANTHER" id="PTHR47723:SF23">
    <property type="entry name" value="REVERSE TRANSCRIPTASE-LIKE PROTEIN"/>
    <property type="match status" value="1"/>
</dbReference>
<accession>A0A803L7P2</accession>
<dbReference type="InterPro" id="IPR053151">
    <property type="entry name" value="RNase_H-like"/>
</dbReference>
<dbReference type="EnsemblPlants" id="AUR62007881-RA">
    <property type="protein sequence ID" value="AUR62007881-RA:cds"/>
    <property type="gene ID" value="AUR62007881"/>
</dbReference>